<proteinExistence type="predicted"/>
<dbReference type="OrthoDB" id="5690292at2"/>
<evidence type="ECO:0000256" key="1">
    <source>
        <dbReference type="SAM" id="Phobius"/>
    </source>
</evidence>
<dbReference type="PIRSF" id="PIRSF016789">
    <property type="entry name" value="DUF454"/>
    <property type="match status" value="1"/>
</dbReference>
<accession>A0A2S7N0A0</accession>
<dbReference type="PANTHER" id="PTHR35813:SF1">
    <property type="entry name" value="INNER MEMBRANE PROTEIN YBAN"/>
    <property type="match status" value="1"/>
</dbReference>
<evidence type="ECO:0000313" key="2">
    <source>
        <dbReference type="EMBL" id="PQD95511.1"/>
    </source>
</evidence>
<dbReference type="Pfam" id="PF04304">
    <property type="entry name" value="DUF454"/>
    <property type="match status" value="1"/>
</dbReference>
<organism evidence="2 3">
    <name type="scientific">Pradoshia eiseniae</name>
    <dbReference type="NCBI Taxonomy" id="2064768"/>
    <lineage>
        <taxon>Bacteria</taxon>
        <taxon>Bacillati</taxon>
        <taxon>Bacillota</taxon>
        <taxon>Bacilli</taxon>
        <taxon>Bacillales</taxon>
        <taxon>Bacillaceae</taxon>
        <taxon>Pradoshia</taxon>
    </lineage>
</organism>
<keyword evidence="1" id="KW-0472">Membrane</keyword>
<protein>
    <submittedName>
        <fullName evidence="2">DUF454 domain-containing protein</fullName>
    </submittedName>
</protein>
<dbReference type="RefSeq" id="WP_104849266.1">
    <property type="nucleotide sequence ID" value="NZ_PKOZ01000004.1"/>
</dbReference>
<dbReference type="InterPro" id="IPR007401">
    <property type="entry name" value="DUF454"/>
</dbReference>
<feature type="transmembrane region" description="Helical" evidence="1">
    <location>
        <begin position="6"/>
        <end position="39"/>
    </location>
</feature>
<dbReference type="Proteomes" id="UP000239663">
    <property type="component" value="Unassembled WGS sequence"/>
</dbReference>
<keyword evidence="1" id="KW-0812">Transmembrane</keyword>
<reference evidence="2 3" key="1">
    <citation type="submission" date="2017-12" db="EMBL/GenBank/DDBJ databases">
        <title>Taxonomic description and draft genome of Pradoshia cofamensis Gen. nov., sp. nov., a thermotolerant bacillale isolated from anterior gut of earthworm Eisenia fetida.</title>
        <authorList>
            <person name="Saha T."/>
            <person name="Chakraborty R."/>
        </authorList>
    </citation>
    <scope>NUCLEOTIDE SEQUENCE [LARGE SCALE GENOMIC DNA]</scope>
    <source>
        <strain evidence="2 3">EAG3</strain>
    </source>
</reference>
<evidence type="ECO:0000313" key="3">
    <source>
        <dbReference type="Proteomes" id="UP000239663"/>
    </source>
</evidence>
<keyword evidence="3" id="KW-1185">Reference proteome</keyword>
<dbReference type="AlphaFoldDB" id="A0A2S7N0A0"/>
<comment type="caution">
    <text evidence="2">The sequence shown here is derived from an EMBL/GenBank/DDBJ whole genome shotgun (WGS) entry which is preliminary data.</text>
</comment>
<dbReference type="PANTHER" id="PTHR35813">
    <property type="entry name" value="INNER MEMBRANE PROTEIN YBAN"/>
    <property type="match status" value="1"/>
</dbReference>
<dbReference type="GO" id="GO:0005886">
    <property type="term" value="C:plasma membrane"/>
    <property type="evidence" value="ECO:0007669"/>
    <property type="project" value="TreeGrafter"/>
</dbReference>
<sequence length="127" mass="14488">MKKRVFIFLGWIFTGLALIGVVLPILPTTPFILLAGWLFAKSSERYERWLKSTRVYKRYAVPFMEAGGLSFRKKAELLITVYSVLIVSGLLIANTHVRIFLGILAIVKFIVICRMPTVDHKKEMVNS</sequence>
<feature type="transmembrane region" description="Helical" evidence="1">
    <location>
        <begin position="99"/>
        <end position="117"/>
    </location>
</feature>
<dbReference type="EMBL" id="PKOZ01000004">
    <property type="protein sequence ID" value="PQD95511.1"/>
    <property type="molecule type" value="Genomic_DNA"/>
</dbReference>
<gene>
    <name evidence="2" type="ORF">CYL18_09520</name>
</gene>
<feature type="transmembrane region" description="Helical" evidence="1">
    <location>
        <begin position="75"/>
        <end position="93"/>
    </location>
</feature>
<keyword evidence="1" id="KW-1133">Transmembrane helix</keyword>
<name>A0A2S7N0A0_9BACI</name>